<dbReference type="CDD" id="cd22337">
    <property type="entry name" value="MvaI-like"/>
    <property type="match status" value="1"/>
</dbReference>
<sequence>MKNNNLLELQKKFIEIKNMGWVTATRSGNTAIGKTFEDLLGKMEDNLAEPDFGDIEIKSQRELSKSFVTLFTKAPSYPKSANTYLREKYGDKNEEDLRTLHTSIFRDENTYKERYSFSLEIDENEERIYIKVKDLNTKNTEQLVYYSFETIKNKLDKKLKKLAYVEAKTKYLNNGKEAFYYTKMTMYENPSLENFLNLIKENKIMIDIRIGVYHDLKKYGKTHDHGTGFRIKEENFCELYKCKYDIEEI</sequence>
<dbReference type="Pfam" id="PF15515">
    <property type="entry name" value="MvaI_BcnI"/>
    <property type="match status" value="1"/>
</dbReference>
<evidence type="ECO:0000259" key="1">
    <source>
        <dbReference type="Pfam" id="PF15515"/>
    </source>
</evidence>
<gene>
    <name evidence="2" type="ORF">CBG52_05865</name>
</gene>
<dbReference type="Gene3D" id="3.30.70.3570">
    <property type="entry name" value="MvaI/BcnI restriction endonuclease, recognition domain"/>
    <property type="match status" value="1"/>
</dbReference>
<dbReference type="Proteomes" id="UP000221504">
    <property type="component" value="Unassembled WGS sequence"/>
</dbReference>
<keyword evidence="2" id="KW-0378">Hydrolase</keyword>
<dbReference type="Gene3D" id="3.40.210.20">
    <property type="entry name" value="MvaI/BcnI restriction endonuclease, catalytic domain"/>
    <property type="match status" value="1"/>
</dbReference>
<dbReference type="EMBL" id="NIRM01000001">
    <property type="protein sequence ID" value="PHI10644.1"/>
    <property type="molecule type" value="Genomic_DNA"/>
</dbReference>
<organism evidence="2 3">
    <name type="scientific">Fusobacterium nucleatum subsp. polymorphum</name>
    <name type="common">Fusobacterium polymorphum</name>
    <dbReference type="NCBI Taxonomy" id="76857"/>
    <lineage>
        <taxon>Bacteria</taxon>
        <taxon>Fusobacteriati</taxon>
        <taxon>Fusobacteriota</taxon>
        <taxon>Fusobacteriia</taxon>
        <taxon>Fusobacteriales</taxon>
        <taxon>Fusobacteriaceae</taxon>
        <taxon>Fusobacterium</taxon>
    </lineage>
</organism>
<reference evidence="2 3" key="1">
    <citation type="submission" date="2017-06" db="EMBL/GenBank/DDBJ databases">
        <title>Draft genome sequence of Fusobacterium nucleatum subsp. polymorphum KCOM 1267 (=ChDC F290).</title>
        <authorList>
            <person name="Kook J.-K."/>
            <person name="Park S.-N."/>
            <person name="Lim Y.K."/>
            <person name="Roh H."/>
        </authorList>
    </citation>
    <scope>NUCLEOTIDE SEQUENCE [LARGE SCALE GENOMIC DNA]</scope>
    <source>
        <strain evidence="3">KCOM 1267(ChDC F290)</strain>
    </source>
</reference>
<dbReference type="InterPro" id="IPR029127">
    <property type="entry name" value="MvaI_BcnI"/>
</dbReference>
<accession>A0A2C6C2L9</accession>
<feature type="domain" description="MvaI/BcnI restriction endonuclease" evidence="1">
    <location>
        <begin position="11"/>
        <end position="240"/>
    </location>
</feature>
<evidence type="ECO:0000313" key="3">
    <source>
        <dbReference type="Proteomes" id="UP000221504"/>
    </source>
</evidence>
<name>A0A2C6C2L9_FUSNP</name>
<evidence type="ECO:0000313" key="2">
    <source>
        <dbReference type="EMBL" id="PHI10644.1"/>
    </source>
</evidence>
<dbReference type="InterPro" id="IPR043004">
    <property type="entry name" value="MvaI_BcnI_cat"/>
</dbReference>
<proteinExistence type="predicted"/>
<dbReference type="AlphaFoldDB" id="A0A2C6C2L9"/>
<dbReference type="RefSeq" id="WP_099011140.1">
    <property type="nucleotide sequence ID" value="NZ_CP077154.1"/>
</dbReference>
<comment type="caution">
    <text evidence="2">The sequence shown here is derived from an EMBL/GenBank/DDBJ whole genome shotgun (WGS) entry which is preliminary data.</text>
</comment>
<dbReference type="InterPro" id="IPR043005">
    <property type="entry name" value="MvaI_BcnI_rec"/>
</dbReference>
<dbReference type="GO" id="GO:0016787">
    <property type="term" value="F:hydrolase activity"/>
    <property type="evidence" value="ECO:0007669"/>
    <property type="project" value="UniProtKB-KW"/>
</dbReference>
<protein>
    <submittedName>
        <fullName evidence="2">Glycosyl hydrolase</fullName>
    </submittedName>
</protein>